<keyword evidence="3" id="KW-1185">Reference proteome</keyword>
<reference evidence="2 3" key="1">
    <citation type="journal article" date="2013" name="Nat. Genet.">
        <title>The high-quality draft genome of peach (Prunus persica) identifies unique patterns of genetic diversity, domestication and genome evolution.</title>
        <authorList>
            <consortium name="International Peach Genome Initiative"/>
            <person name="Verde I."/>
            <person name="Abbott A.G."/>
            <person name="Scalabrin S."/>
            <person name="Jung S."/>
            <person name="Shu S."/>
            <person name="Marroni F."/>
            <person name="Zhebentyayeva T."/>
            <person name="Dettori M.T."/>
            <person name="Grimwood J."/>
            <person name="Cattonaro F."/>
            <person name="Zuccolo A."/>
            <person name="Rossini L."/>
            <person name="Jenkins J."/>
            <person name="Vendramin E."/>
            <person name="Meisel L.A."/>
            <person name="Decroocq V."/>
            <person name="Sosinski B."/>
            <person name="Prochnik S."/>
            <person name="Mitros T."/>
            <person name="Policriti A."/>
            <person name="Cipriani G."/>
            <person name="Dondini L."/>
            <person name="Ficklin S."/>
            <person name="Goodstein D.M."/>
            <person name="Xuan P."/>
            <person name="Del Fabbro C."/>
            <person name="Aramini V."/>
            <person name="Copetti D."/>
            <person name="Gonzalez S."/>
            <person name="Horner D.S."/>
            <person name="Falchi R."/>
            <person name="Lucas S."/>
            <person name="Mica E."/>
            <person name="Maldonado J."/>
            <person name="Lazzari B."/>
            <person name="Bielenberg D."/>
            <person name="Pirona R."/>
            <person name="Miculan M."/>
            <person name="Barakat A."/>
            <person name="Testolin R."/>
            <person name="Stella A."/>
            <person name="Tartarini S."/>
            <person name="Tonutti P."/>
            <person name="Arus P."/>
            <person name="Orellana A."/>
            <person name="Wells C."/>
            <person name="Main D."/>
            <person name="Vizzotto G."/>
            <person name="Silva H."/>
            <person name="Salamini F."/>
            <person name="Schmutz J."/>
            <person name="Morgante M."/>
            <person name="Rokhsar D.S."/>
        </authorList>
    </citation>
    <scope>NUCLEOTIDE SEQUENCE [LARGE SCALE GENOMIC DNA]</scope>
    <source>
        <strain evidence="3">cv. Nemared</strain>
    </source>
</reference>
<gene>
    <name evidence="2" type="ORF">PRUPE_6G125900</name>
</gene>
<sequence>MGGDGKAQTQPSELYPINNQMYLENIEDKRGMNHDAAAVRNPIRTAMVKRGNRHGRMSERDGFSGAGEKFGDNGNFERIDRSKQQLGLGFCFQYVIKFCQTRPFNLPDYPVNPNISHSLLRLALYNRLNSTRSPSHSIITLHF</sequence>
<dbReference type="AlphaFoldDB" id="A0A251NR12"/>
<feature type="region of interest" description="Disordered" evidence="1">
    <location>
        <begin position="47"/>
        <end position="69"/>
    </location>
</feature>
<accession>A0A251NR12</accession>
<name>A0A251NR12_PRUPE</name>
<protein>
    <submittedName>
        <fullName evidence="2">Uncharacterized protein</fullName>
    </submittedName>
</protein>
<dbReference type="EMBL" id="CM007656">
    <property type="protein sequence ID" value="ONI01170.1"/>
    <property type="molecule type" value="Genomic_DNA"/>
</dbReference>
<evidence type="ECO:0000256" key="1">
    <source>
        <dbReference type="SAM" id="MobiDB-lite"/>
    </source>
</evidence>
<organism evidence="2 3">
    <name type="scientific">Prunus persica</name>
    <name type="common">Peach</name>
    <name type="synonym">Amygdalus persica</name>
    <dbReference type="NCBI Taxonomy" id="3760"/>
    <lineage>
        <taxon>Eukaryota</taxon>
        <taxon>Viridiplantae</taxon>
        <taxon>Streptophyta</taxon>
        <taxon>Embryophyta</taxon>
        <taxon>Tracheophyta</taxon>
        <taxon>Spermatophyta</taxon>
        <taxon>Magnoliopsida</taxon>
        <taxon>eudicotyledons</taxon>
        <taxon>Gunneridae</taxon>
        <taxon>Pentapetalae</taxon>
        <taxon>rosids</taxon>
        <taxon>fabids</taxon>
        <taxon>Rosales</taxon>
        <taxon>Rosaceae</taxon>
        <taxon>Amygdaloideae</taxon>
        <taxon>Amygdaleae</taxon>
        <taxon>Prunus</taxon>
    </lineage>
</organism>
<evidence type="ECO:0000313" key="2">
    <source>
        <dbReference type="EMBL" id="ONI01170.1"/>
    </source>
</evidence>
<dbReference type="Proteomes" id="UP000006882">
    <property type="component" value="Chromosome G6"/>
</dbReference>
<evidence type="ECO:0000313" key="3">
    <source>
        <dbReference type="Proteomes" id="UP000006882"/>
    </source>
</evidence>
<proteinExistence type="predicted"/>
<dbReference type="Gramene" id="ONI01170">
    <property type="protein sequence ID" value="ONI01170"/>
    <property type="gene ID" value="PRUPE_6G125900"/>
</dbReference>